<gene>
    <name evidence="1" type="ORF">SIAM614_01549</name>
</gene>
<sequence length="90" mass="10543">MARCNPFERRRFPREIILLAVRRDRCHAEICESCWPSKAVAVDASTIHRWVRKFGPEIRKADLRLPTGKPLINDPRSNADHRSICFLFEV</sequence>
<dbReference type="AlphaFoldDB" id="A0P0X0"/>
<organism evidence="1 2">
    <name type="scientific">Roseibium aggregatum (strain ATCC 25650 / DSM 13394 / JCM 20685 / NBRC 16684 / NCIMB 2208 / IAM 12614 / B1)</name>
    <name type="common">Stappia aggregata</name>
    <dbReference type="NCBI Taxonomy" id="384765"/>
    <lineage>
        <taxon>Bacteria</taxon>
        <taxon>Pseudomonadati</taxon>
        <taxon>Pseudomonadota</taxon>
        <taxon>Alphaproteobacteria</taxon>
        <taxon>Hyphomicrobiales</taxon>
        <taxon>Stappiaceae</taxon>
        <taxon>Roseibium</taxon>
    </lineage>
</organism>
<dbReference type="Proteomes" id="UP000004848">
    <property type="component" value="Unassembled WGS sequence"/>
</dbReference>
<name>A0P0X0_ROSAI</name>
<evidence type="ECO:0000313" key="1">
    <source>
        <dbReference type="EMBL" id="EAV41434.1"/>
    </source>
</evidence>
<proteinExistence type="predicted"/>
<protein>
    <recommendedName>
        <fullName evidence="3">Transposase</fullName>
    </recommendedName>
</protein>
<accession>A0P0X0</accession>
<comment type="caution">
    <text evidence="1">The sequence shown here is derived from an EMBL/GenBank/DDBJ whole genome shotgun (WGS) entry which is preliminary data.</text>
</comment>
<evidence type="ECO:0000313" key="2">
    <source>
        <dbReference type="Proteomes" id="UP000004848"/>
    </source>
</evidence>
<reference evidence="1 2" key="1">
    <citation type="submission" date="2006-05" db="EMBL/GenBank/DDBJ databases">
        <authorList>
            <person name="King G."/>
            <person name="Ferriera S."/>
            <person name="Johnson J."/>
            <person name="Kravitz S."/>
            <person name="Beeson K."/>
            <person name="Sutton G."/>
            <person name="Rogers Y.-H."/>
            <person name="Friedman R."/>
            <person name="Frazier M."/>
            <person name="Venter J.C."/>
        </authorList>
    </citation>
    <scope>NUCLEOTIDE SEQUENCE [LARGE SCALE GENOMIC DNA]</scope>
    <source>
        <strain evidence="2">ATCC 25650 / DSM 13394 / JCM 20685 / NBRC 16684 / NCIMB 2208 / IAM 12614 / B1</strain>
    </source>
</reference>
<evidence type="ECO:0008006" key="3">
    <source>
        <dbReference type="Google" id="ProtNLM"/>
    </source>
</evidence>
<dbReference type="EMBL" id="AAUW01000021">
    <property type="protein sequence ID" value="EAV41434.1"/>
    <property type="molecule type" value="Genomic_DNA"/>
</dbReference>